<keyword evidence="2" id="KW-1185">Reference proteome</keyword>
<comment type="caution">
    <text evidence="1">The sequence shown here is derived from an EMBL/GenBank/DDBJ whole genome shotgun (WGS) entry which is preliminary data.</text>
</comment>
<dbReference type="OrthoDB" id="7451512at2"/>
<dbReference type="InterPro" id="IPR045397">
    <property type="entry name" value="TumE-like"/>
</dbReference>
<accession>A0A318SYH9</accession>
<dbReference type="Pfam" id="PF20126">
    <property type="entry name" value="TumE"/>
    <property type="match status" value="1"/>
</dbReference>
<proteinExistence type="predicted"/>
<protein>
    <submittedName>
        <fullName evidence="1">Uncharacterized protein</fullName>
    </submittedName>
</protein>
<gene>
    <name evidence="1" type="ORF">C7477_11676</name>
</gene>
<reference evidence="1 2" key="1">
    <citation type="submission" date="2018-06" db="EMBL/GenBank/DDBJ databases">
        <title>Genomic Encyclopedia of Type Strains, Phase III (KMG-III): the genomes of soil and plant-associated and newly described type strains.</title>
        <authorList>
            <person name="Whitman W."/>
        </authorList>
    </citation>
    <scope>NUCLEOTIDE SEQUENCE [LARGE SCALE GENOMIC DNA]</scope>
    <source>
        <strain evidence="1 2">ORS 1419</strain>
    </source>
</reference>
<dbReference type="Proteomes" id="UP000247454">
    <property type="component" value="Unassembled WGS sequence"/>
</dbReference>
<name>A0A318SYH9_9HYPH</name>
<sequence length="94" mass="10927">MKAQKLFHEKRILGDGSIVEMVIWELPYPVPGSTHSYKYRLFFGRDGKRIVGFDNERGKGDHCHLDGIERSYVFISVDQLKDDFLAEVGRRLNQ</sequence>
<evidence type="ECO:0000313" key="2">
    <source>
        <dbReference type="Proteomes" id="UP000247454"/>
    </source>
</evidence>
<evidence type="ECO:0000313" key="1">
    <source>
        <dbReference type="EMBL" id="PYE87117.1"/>
    </source>
</evidence>
<dbReference type="AlphaFoldDB" id="A0A318SYH9"/>
<dbReference type="EMBL" id="QJTF01000016">
    <property type="protein sequence ID" value="PYE87117.1"/>
    <property type="molecule type" value="Genomic_DNA"/>
</dbReference>
<organism evidence="1 2">
    <name type="scientific">Phyllobacterium leguminum</name>
    <dbReference type="NCBI Taxonomy" id="314237"/>
    <lineage>
        <taxon>Bacteria</taxon>
        <taxon>Pseudomonadati</taxon>
        <taxon>Pseudomonadota</taxon>
        <taxon>Alphaproteobacteria</taxon>
        <taxon>Hyphomicrobiales</taxon>
        <taxon>Phyllobacteriaceae</taxon>
        <taxon>Phyllobacterium</taxon>
    </lineage>
</organism>